<feature type="transmembrane region" description="Helical" evidence="1">
    <location>
        <begin position="76"/>
        <end position="94"/>
    </location>
</feature>
<keyword evidence="1" id="KW-0812">Transmembrane</keyword>
<sequence>MTLLQGQAPSIAAGSFVSTGCIHQFPVVVIHCWGKRREKTPIGRSGQSGLAPHGLKKWVELSLGGIGGHPVRWKNFLAFLLACLLGLLAGFSSGEKQSKKGNGQKSGKKFNLPGGLVCLN</sequence>
<keyword evidence="3" id="KW-1185">Reference proteome</keyword>
<keyword evidence="1" id="KW-1133">Transmembrane helix</keyword>
<gene>
    <name evidence="2" type="ORF">BP01DRAFT_153251</name>
</gene>
<protein>
    <submittedName>
        <fullName evidence="2">Uncharacterized protein</fullName>
    </submittedName>
</protein>
<evidence type="ECO:0000256" key="1">
    <source>
        <dbReference type="SAM" id="Phobius"/>
    </source>
</evidence>
<evidence type="ECO:0000313" key="3">
    <source>
        <dbReference type="Proteomes" id="UP000248349"/>
    </source>
</evidence>
<evidence type="ECO:0000313" key="2">
    <source>
        <dbReference type="EMBL" id="PYH48666.1"/>
    </source>
</evidence>
<dbReference type="GeneID" id="37071872"/>
<organism evidence="2 3">
    <name type="scientific">Aspergillus saccharolyticus JOP 1030-1</name>
    <dbReference type="NCBI Taxonomy" id="1450539"/>
    <lineage>
        <taxon>Eukaryota</taxon>
        <taxon>Fungi</taxon>
        <taxon>Dikarya</taxon>
        <taxon>Ascomycota</taxon>
        <taxon>Pezizomycotina</taxon>
        <taxon>Eurotiomycetes</taxon>
        <taxon>Eurotiomycetidae</taxon>
        <taxon>Eurotiales</taxon>
        <taxon>Aspergillaceae</taxon>
        <taxon>Aspergillus</taxon>
        <taxon>Aspergillus subgen. Circumdati</taxon>
    </lineage>
</organism>
<dbReference type="AlphaFoldDB" id="A0A318ZMF3"/>
<accession>A0A318ZMF3</accession>
<dbReference type="EMBL" id="KZ821221">
    <property type="protein sequence ID" value="PYH48666.1"/>
    <property type="molecule type" value="Genomic_DNA"/>
</dbReference>
<proteinExistence type="predicted"/>
<keyword evidence="1" id="KW-0472">Membrane</keyword>
<dbReference type="Proteomes" id="UP000248349">
    <property type="component" value="Unassembled WGS sequence"/>
</dbReference>
<name>A0A318ZMF3_9EURO</name>
<reference evidence="2 3" key="1">
    <citation type="submission" date="2016-12" db="EMBL/GenBank/DDBJ databases">
        <title>The genomes of Aspergillus section Nigri reveals drivers in fungal speciation.</title>
        <authorList>
            <consortium name="DOE Joint Genome Institute"/>
            <person name="Vesth T.C."/>
            <person name="Nybo J."/>
            <person name="Theobald S."/>
            <person name="Brandl J."/>
            <person name="Frisvad J.C."/>
            <person name="Nielsen K.F."/>
            <person name="Lyhne E.K."/>
            <person name="Kogle M.E."/>
            <person name="Kuo A."/>
            <person name="Riley R."/>
            <person name="Clum A."/>
            <person name="Nolan M."/>
            <person name="Lipzen A."/>
            <person name="Salamov A."/>
            <person name="Henrissat B."/>
            <person name="Wiebenga A."/>
            <person name="De Vries R.P."/>
            <person name="Grigoriev I.V."/>
            <person name="Mortensen U.H."/>
            <person name="Andersen M.R."/>
            <person name="Baker S.E."/>
        </authorList>
    </citation>
    <scope>NUCLEOTIDE SEQUENCE [LARGE SCALE GENOMIC DNA]</scope>
    <source>
        <strain evidence="2 3">JOP 1030-1</strain>
    </source>
</reference>
<dbReference type="RefSeq" id="XP_025434648.1">
    <property type="nucleotide sequence ID" value="XM_025570644.1"/>
</dbReference>